<name>A0A0S6TZI1_CLOBO</name>
<reference evidence="1" key="1">
    <citation type="submission" date="2013-10" db="EMBL/GenBank/DDBJ databases">
        <title>Draft genome sequence of Clostridium botulinum type B strain Osaka05.</title>
        <authorList>
            <person name="Sakaguchi Y."/>
            <person name="Hosomi K."/>
            <person name="Uchiyama J."/>
            <person name="Ogura Y."/>
            <person name="Sakaguchi M."/>
            <person name="Kohda T."/>
            <person name="Mukamoto M."/>
            <person name="Misawa N."/>
            <person name="Matsuzaki S."/>
            <person name="Hayashi T."/>
            <person name="Kozaki S."/>
        </authorList>
    </citation>
    <scope>NUCLEOTIDE SEQUENCE</scope>
    <source>
        <strain evidence="1">Osaka05</strain>
    </source>
</reference>
<dbReference type="Proteomes" id="UP000054164">
    <property type="component" value="Unassembled WGS sequence"/>
</dbReference>
<dbReference type="AlphaFoldDB" id="A0A0S6TZI1"/>
<evidence type="ECO:0000313" key="1">
    <source>
        <dbReference type="EMBL" id="GAE01382.1"/>
    </source>
</evidence>
<gene>
    <name evidence="1" type="ORF">CBO05C_1072</name>
</gene>
<dbReference type="EMBL" id="DF384213">
    <property type="protein sequence ID" value="GAE01382.1"/>
    <property type="molecule type" value="Genomic_DNA"/>
</dbReference>
<accession>A0A0S6TZI1</accession>
<proteinExistence type="predicted"/>
<organism evidence="1">
    <name type="scientific">Clostridium botulinum B str. Osaka05</name>
    <dbReference type="NCBI Taxonomy" id="1407017"/>
    <lineage>
        <taxon>Bacteria</taxon>
        <taxon>Bacillati</taxon>
        <taxon>Bacillota</taxon>
        <taxon>Clostridia</taxon>
        <taxon>Eubacteriales</taxon>
        <taxon>Clostridiaceae</taxon>
        <taxon>Clostridium</taxon>
    </lineage>
</organism>
<protein>
    <submittedName>
        <fullName evidence="1">Uncharacterized protein</fullName>
    </submittedName>
</protein>
<dbReference type="RefSeq" id="WP_030033939.1">
    <property type="nucleotide sequence ID" value="NZ_DF384213.1"/>
</dbReference>
<sequence>MKGNYKKFKNLTGFNYQYMADKVGVSKQHIHASMSNYSMLYKTSMAAIMSCCIDDKINELERNIKELKIFKKEVIKQAVENSSDIKRE</sequence>
<dbReference type="HOGENOM" id="CLU_189756_0_0_9"/>